<name>A0A9Q3GGD8_9BASI</name>
<keyword evidence="2" id="KW-1185">Reference proteome</keyword>
<reference evidence="1" key="1">
    <citation type="submission" date="2021-03" db="EMBL/GenBank/DDBJ databases">
        <title>Draft genome sequence of rust myrtle Austropuccinia psidii MF-1, a brazilian biotype.</title>
        <authorList>
            <person name="Quecine M.C."/>
            <person name="Pachon D.M.R."/>
            <person name="Bonatelli M.L."/>
            <person name="Correr F.H."/>
            <person name="Franceschini L.M."/>
            <person name="Leite T.F."/>
            <person name="Margarido G.R.A."/>
            <person name="Almeida C.A."/>
            <person name="Ferrarezi J.A."/>
            <person name="Labate C.A."/>
        </authorList>
    </citation>
    <scope>NUCLEOTIDE SEQUENCE</scope>
    <source>
        <strain evidence="1">MF-1</strain>
    </source>
</reference>
<organism evidence="1 2">
    <name type="scientific">Austropuccinia psidii MF-1</name>
    <dbReference type="NCBI Taxonomy" id="1389203"/>
    <lineage>
        <taxon>Eukaryota</taxon>
        <taxon>Fungi</taxon>
        <taxon>Dikarya</taxon>
        <taxon>Basidiomycota</taxon>
        <taxon>Pucciniomycotina</taxon>
        <taxon>Pucciniomycetes</taxon>
        <taxon>Pucciniales</taxon>
        <taxon>Sphaerophragmiaceae</taxon>
        <taxon>Austropuccinia</taxon>
    </lineage>
</organism>
<dbReference type="EMBL" id="AVOT02001256">
    <property type="protein sequence ID" value="MBW0466270.1"/>
    <property type="molecule type" value="Genomic_DNA"/>
</dbReference>
<proteinExistence type="predicted"/>
<evidence type="ECO:0000313" key="2">
    <source>
        <dbReference type="Proteomes" id="UP000765509"/>
    </source>
</evidence>
<evidence type="ECO:0000313" key="1">
    <source>
        <dbReference type="EMBL" id="MBW0466270.1"/>
    </source>
</evidence>
<sequence>MEPTSNGYFNFHQFIKAHHPEDSSSLKKKCQSPIPMTPSSHHWLLLTHSIPPREYWKITLKGYSRGSSKTIFRVSVLHQSTLATRLIQYSLHSSRPVLSFIHHGKFIQPSLFPNLTRYKLHQEVNKGSRIQYRPAVSLKKSRSQVFTYTSLH</sequence>
<dbReference type="AlphaFoldDB" id="A0A9Q3GGD8"/>
<dbReference type="Proteomes" id="UP000765509">
    <property type="component" value="Unassembled WGS sequence"/>
</dbReference>
<protein>
    <submittedName>
        <fullName evidence="1">Uncharacterized protein</fullName>
    </submittedName>
</protein>
<gene>
    <name evidence="1" type="ORF">O181_005985</name>
</gene>
<accession>A0A9Q3GGD8</accession>
<comment type="caution">
    <text evidence="1">The sequence shown here is derived from an EMBL/GenBank/DDBJ whole genome shotgun (WGS) entry which is preliminary data.</text>
</comment>